<proteinExistence type="predicted"/>
<accession>A0A918KHP8</accession>
<comment type="caution">
    <text evidence="2">The sequence shown here is derived from an EMBL/GenBank/DDBJ whole genome shotgun (WGS) entry which is preliminary data.</text>
</comment>
<feature type="region of interest" description="Disordered" evidence="1">
    <location>
        <begin position="183"/>
        <end position="211"/>
    </location>
</feature>
<dbReference type="Proteomes" id="UP000626148">
    <property type="component" value="Unassembled WGS sequence"/>
</dbReference>
<evidence type="ECO:0000256" key="1">
    <source>
        <dbReference type="SAM" id="MobiDB-lite"/>
    </source>
</evidence>
<protein>
    <submittedName>
        <fullName evidence="2">Uncharacterized protein</fullName>
    </submittedName>
</protein>
<sequence length="211" mass="24466">MSQNDDPKSLLKDLEDIRQSLDRIVDSESAIPLLDEIVDKRTPTHVNPDNPFLSSQSLSELIRIRNEAEARAAEEIASLAPLRPIEDIIERQKREKKELEAEEQQQLDLGDPEPEPEPELPKGPDPELILEQLETAFSHWIDDAVASYVQLFENDIRNRLQQDFRKLIWNWYEEHELPIPEGFLARERDEGPKTFGEHRARKQRNDGSESS</sequence>
<dbReference type="RefSeq" id="WP_189611101.1">
    <property type="nucleotide sequence ID" value="NZ_BMXR01000009.1"/>
</dbReference>
<organism evidence="2 3">
    <name type="scientific">Saccharospirillum salsuginis</name>
    <dbReference type="NCBI Taxonomy" id="418750"/>
    <lineage>
        <taxon>Bacteria</taxon>
        <taxon>Pseudomonadati</taxon>
        <taxon>Pseudomonadota</taxon>
        <taxon>Gammaproteobacteria</taxon>
        <taxon>Oceanospirillales</taxon>
        <taxon>Saccharospirillaceae</taxon>
        <taxon>Saccharospirillum</taxon>
    </lineage>
</organism>
<feature type="compositionally biased region" description="Acidic residues" evidence="1">
    <location>
        <begin position="100"/>
        <end position="118"/>
    </location>
</feature>
<name>A0A918KHP8_9GAMM</name>
<evidence type="ECO:0000313" key="3">
    <source>
        <dbReference type="Proteomes" id="UP000626148"/>
    </source>
</evidence>
<keyword evidence="3" id="KW-1185">Reference proteome</keyword>
<feature type="region of interest" description="Disordered" evidence="1">
    <location>
        <begin position="94"/>
        <end position="125"/>
    </location>
</feature>
<gene>
    <name evidence="2" type="ORF">GCM10007392_35050</name>
</gene>
<reference evidence="2" key="2">
    <citation type="submission" date="2020-09" db="EMBL/GenBank/DDBJ databases">
        <authorList>
            <person name="Sun Q."/>
            <person name="Kim S."/>
        </authorList>
    </citation>
    <scope>NUCLEOTIDE SEQUENCE</scope>
    <source>
        <strain evidence="2">KCTC 22169</strain>
    </source>
</reference>
<dbReference type="EMBL" id="BMXR01000009">
    <property type="protein sequence ID" value="GGX64313.1"/>
    <property type="molecule type" value="Genomic_DNA"/>
</dbReference>
<dbReference type="AlphaFoldDB" id="A0A918KHP8"/>
<reference evidence="2" key="1">
    <citation type="journal article" date="2014" name="Int. J. Syst. Evol. Microbiol.">
        <title>Complete genome sequence of Corynebacterium casei LMG S-19264T (=DSM 44701T), isolated from a smear-ripened cheese.</title>
        <authorList>
            <consortium name="US DOE Joint Genome Institute (JGI-PGF)"/>
            <person name="Walter F."/>
            <person name="Albersmeier A."/>
            <person name="Kalinowski J."/>
            <person name="Ruckert C."/>
        </authorList>
    </citation>
    <scope>NUCLEOTIDE SEQUENCE</scope>
    <source>
        <strain evidence="2">KCTC 22169</strain>
    </source>
</reference>
<evidence type="ECO:0000313" key="2">
    <source>
        <dbReference type="EMBL" id="GGX64313.1"/>
    </source>
</evidence>